<accession>A0ACB8VUZ9</accession>
<organism evidence="1 2">
    <name type="scientific">Scortum barcoo</name>
    <name type="common">barcoo grunter</name>
    <dbReference type="NCBI Taxonomy" id="214431"/>
    <lineage>
        <taxon>Eukaryota</taxon>
        <taxon>Metazoa</taxon>
        <taxon>Chordata</taxon>
        <taxon>Craniata</taxon>
        <taxon>Vertebrata</taxon>
        <taxon>Euteleostomi</taxon>
        <taxon>Actinopterygii</taxon>
        <taxon>Neopterygii</taxon>
        <taxon>Teleostei</taxon>
        <taxon>Neoteleostei</taxon>
        <taxon>Acanthomorphata</taxon>
        <taxon>Eupercaria</taxon>
        <taxon>Centrarchiformes</taxon>
        <taxon>Terapontoidei</taxon>
        <taxon>Terapontidae</taxon>
        <taxon>Scortum</taxon>
    </lineage>
</organism>
<gene>
    <name evidence="1" type="ORF">L3Q82_002745</name>
</gene>
<dbReference type="EMBL" id="CM041547">
    <property type="protein sequence ID" value="KAI3359214.1"/>
    <property type="molecule type" value="Genomic_DNA"/>
</dbReference>
<evidence type="ECO:0000313" key="2">
    <source>
        <dbReference type="Proteomes" id="UP000831701"/>
    </source>
</evidence>
<protein>
    <submittedName>
        <fullName evidence="1">Uncharacterized protein</fullName>
    </submittedName>
</protein>
<comment type="caution">
    <text evidence="1">The sequence shown here is derived from an EMBL/GenBank/DDBJ whole genome shotgun (WGS) entry which is preliminary data.</text>
</comment>
<sequence length="67" mass="7524">MIVIVLTLQEFGVPFMETSARSGLNVELAFTAVAKELKHRSMKDPSEKFKLQEYVNKEMKGAGCCRS</sequence>
<keyword evidence="2" id="KW-1185">Reference proteome</keyword>
<evidence type="ECO:0000313" key="1">
    <source>
        <dbReference type="EMBL" id="KAI3359214.1"/>
    </source>
</evidence>
<reference evidence="1" key="1">
    <citation type="submission" date="2022-04" db="EMBL/GenBank/DDBJ databases">
        <title>Jade perch genome.</title>
        <authorList>
            <person name="Chao B."/>
        </authorList>
    </citation>
    <scope>NUCLEOTIDE SEQUENCE</scope>
    <source>
        <strain evidence="1">CB-2022</strain>
    </source>
</reference>
<dbReference type="Proteomes" id="UP000831701">
    <property type="component" value="Chromosome 17"/>
</dbReference>
<name>A0ACB8VUZ9_9TELE</name>
<proteinExistence type="predicted"/>